<accession>A0A2D1U277</accession>
<evidence type="ECO:0000256" key="1">
    <source>
        <dbReference type="ARBA" id="ARBA00004442"/>
    </source>
</evidence>
<dbReference type="PROSITE" id="PS51257">
    <property type="entry name" value="PROKAR_LIPOPROTEIN"/>
    <property type="match status" value="1"/>
</dbReference>
<protein>
    <recommendedName>
        <fullName evidence="10">RagB/SusD family nutrient uptake outer membrane protein</fullName>
    </recommendedName>
</protein>
<keyword evidence="5" id="KW-0998">Cell outer membrane</keyword>
<dbReference type="GO" id="GO:0009279">
    <property type="term" value="C:cell outer membrane"/>
    <property type="evidence" value="ECO:0007669"/>
    <property type="project" value="UniProtKB-SubCell"/>
</dbReference>
<dbReference type="InterPro" id="IPR033985">
    <property type="entry name" value="SusD-like_N"/>
</dbReference>
<keyword evidence="9" id="KW-1185">Reference proteome</keyword>
<evidence type="ECO:0000256" key="5">
    <source>
        <dbReference type="ARBA" id="ARBA00023237"/>
    </source>
</evidence>
<sequence length="631" mass="69989">MKKNILIIGVFAGLLVLGSCKKVLDADPLSLISPEVVWSSKANAETFVFGTYDGIMGAYTCGLKGAEDTYTANIVGAYGGASSALPVFTETLTNRDDYGFNNWGSVRRCNVIIKNVTESAGISDPDKKALVAEAKFLRAMSYFNIARKTGRIVWIDKVLTENDDLKLPSTANPTESYNYIIKDLEDAVADLPTTKVAGRTNKYVAAAFLTEVCLQALAYKNYPAAPNVASNDPLLDKIITNAQLVINSGYALETDYEGMFNETKNTSNEIIFAIYRKAINTSLSSTPMQHQLPNIKPETITQFGGSPLFNKPVPFEVWPENFPTQNFTDDYLTVDKADPSKVVPWNQTSQYLNAIDETVNVIAPFAKSGFPDDKTAKLNNDIVVKMGRIKPGSTETMLTLTNENRDARWKASIISDNSTFYGELFRTSLKGNSGRFLGTINGGGYETSLSNMYWRKGLYTNITPSFLNSVNTDYHWIGMRLGRVYLNLAEAYLLKGDVANAVLNLNKTRTTHGKLPASMAGTTADAWKDYKIERRVELAEENDRYFSLLRWGRFGGSANDGLASNGTIRELTEPIRVMDLSKDGKSFSIVTGPFNNQYNNRKFDPSRRYLFPIDQDQIDNNTKFGPQNPGW</sequence>
<dbReference type="Pfam" id="PF07980">
    <property type="entry name" value="SusD_RagB"/>
    <property type="match status" value="1"/>
</dbReference>
<proteinExistence type="inferred from homology"/>
<comment type="subcellular location">
    <subcellularLocation>
        <location evidence="1">Cell outer membrane</location>
    </subcellularLocation>
</comment>
<gene>
    <name evidence="8" type="ORF">CPT03_04095</name>
</gene>
<evidence type="ECO:0000256" key="4">
    <source>
        <dbReference type="ARBA" id="ARBA00023136"/>
    </source>
</evidence>
<organism evidence="8 9">
    <name type="scientific">Pedobacter ginsengisoli</name>
    <dbReference type="NCBI Taxonomy" id="363852"/>
    <lineage>
        <taxon>Bacteria</taxon>
        <taxon>Pseudomonadati</taxon>
        <taxon>Bacteroidota</taxon>
        <taxon>Sphingobacteriia</taxon>
        <taxon>Sphingobacteriales</taxon>
        <taxon>Sphingobacteriaceae</taxon>
        <taxon>Pedobacter</taxon>
    </lineage>
</organism>
<evidence type="ECO:0000256" key="2">
    <source>
        <dbReference type="ARBA" id="ARBA00006275"/>
    </source>
</evidence>
<evidence type="ECO:0008006" key="10">
    <source>
        <dbReference type="Google" id="ProtNLM"/>
    </source>
</evidence>
<dbReference type="RefSeq" id="WP_099437650.1">
    <property type="nucleotide sequence ID" value="NZ_CP024091.1"/>
</dbReference>
<evidence type="ECO:0000313" key="9">
    <source>
        <dbReference type="Proteomes" id="UP000223749"/>
    </source>
</evidence>
<dbReference type="Gene3D" id="1.25.40.390">
    <property type="match status" value="1"/>
</dbReference>
<dbReference type="Pfam" id="PF14322">
    <property type="entry name" value="SusD-like_3"/>
    <property type="match status" value="1"/>
</dbReference>
<dbReference type="Proteomes" id="UP000223749">
    <property type="component" value="Chromosome"/>
</dbReference>
<evidence type="ECO:0000259" key="6">
    <source>
        <dbReference type="Pfam" id="PF07980"/>
    </source>
</evidence>
<reference evidence="8 9" key="1">
    <citation type="submission" date="2017-10" db="EMBL/GenBank/DDBJ databases">
        <title>Whole genome of Pedobacter ginsengisoli T01R-27 isolated from tomato rhizosphere.</title>
        <authorList>
            <person name="Weon H.-Y."/>
            <person name="Lee S.A."/>
            <person name="Sang M.K."/>
            <person name="Song J."/>
        </authorList>
    </citation>
    <scope>NUCLEOTIDE SEQUENCE [LARGE SCALE GENOMIC DNA]</scope>
    <source>
        <strain evidence="8 9">T01R-27</strain>
    </source>
</reference>
<dbReference type="SUPFAM" id="SSF48452">
    <property type="entry name" value="TPR-like"/>
    <property type="match status" value="1"/>
</dbReference>
<feature type="domain" description="SusD-like N-terminal" evidence="7">
    <location>
        <begin position="95"/>
        <end position="214"/>
    </location>
</feature>
<evidence type="ECO:0000259" key="7">
    <source>
        <dbReference type="Pfam" id="PF14322"/>
    </source>
</evidence>
<dbReference type="EMBL" id="CP024091">
    <property type="protein sequence ID" value="ATP55705.1"/>
    <property type="molecule type" value="Genomic_DNA"/>
</dbReference>
<evidence type="ECO:0000256" key="3">
    <source>
        <dbReference type="ARBA" id="ARBA00022729"/>
    </source>
</evidence>
<evidence type="ECO:0000313" key="8">
    <source>
        <dbReference type="EMBL" id="ATP55705.1"/>
    </source>
</evidence>
<dbReference type="AlphaFoldDB" id="A0A2D1U277"/>
<keyword evidence="3" id="KW-0732">Signal</keyword>
<feature type="domain" description="RagB/SusD" evidence="6">
    <location>
        <begin position="269"/>
        <end position="631"/>
    </location>
</feature>
<comment type="similarity">
    <text evidence="2">Belongs to the SusD family.</text>
</comment>
<dbReference type="OrthoDB" id="5694214at2"/>
<name>A0A2D1U277_9SPHI</name>
<keyword evidence="4" id="KW-0472">Membrane</keyword>
<dbReference type="InterPro" id="IPR012944">
    <property type="entry name" value="SusD_RagB_dom"/>
</dbReference>
<dbReference type="InterPro" id="IPR011990">
    <property type="entry name" value="TPR-like_helical_dom_sf"/>
</dbReference>
<dbReference type="KEGG" id="pgs:CPT03_04095"/>